<evidence type="ECO:0000313" key="2">
    <source>
        <dbReference type="EMBL" id="KAH9371873.1"/>
    </source>
</evidence>
<dbReference type="VEuPathDB" id="VectorBase:HLOH_059510"/>
<dbReference type="Proteomes" id="UP000821853">
    <property type="component" value="Chromosome 3"/>
</dbReference>
<evidence type="ECO:0000313" key="3">
    <source>
        <dbReference type="Proteomes" id="UP000821853"/>
    </source>
</evidence>
<protein>
    <submittedName>
        <fullName evidence="2">Uncharacterized protein</fullName>
    </submittedName>
</protein>
<dbReference type="AlphaFoldDB" id="A0A9J6GAS7"/>
<reference evidence="2 3" key="1">
    <citation type="journal article" date="2020" name="Cell">
        <title>Large-Scale Comparative Analyses of Tick Genomes Elucidate Their Genetic Diversity and Vector Capacities.</title>
        <authorList>
            <consortium name="Tick Genome and Microbiome Consortium (TIGMIC)"/>
            <person name="Jia N."/>
            <person name="Wang J."/>
            <person name="Shi W."/>
            <person name="Du L."/>
            <person name="Sun Y."/>
            <person name="Zhan W."/>
            <person name="Jiang J.F."/>
            <person name="Wang Q."/>
            <person name="Zhang B."/>
            <person name="Ji P."/>
            <person name="Bell-Sakyi L."/>
            <person name="Cui X.M."/>
            <person name="Yuan T.T."/>
            <person name="Jiang B.G."/>
            <person name="Yang W.F."/>
            <person name="Lam T.T."/>
            <person name="Chang Q.C."/>
            <person name="Ding S.J."/>
            <person name="Wang X.J."/>
            <person name="Zhu J.G."/>
            <person name="Ruan X.D."/>
            <person name="Zhao L."/>
            <person name="Wei J.T."/>
            <person name="Ye R.Z."/>
            <person name="Que T.C."/>
            <person name="Du C.H."/>
            <person name="Zhou Y.H."/>
            <person name="Cheng J.X."/>
            <person name="Dai P.F."/>
            <person name="Guo W.B."/>
            <person name="Han X.H."/>
            <person name="Huang E.J."/>
            <person name="Li L.F."/>
            <person name="Wei W."/>
            <person name="Gao Y.C."/>
            <person name="Liu J.Z."/>
            <person name="Shao H.Z."/>
            <person name="Wang X."/>
            <person name="Wang C.C."/>
            <person name="Yang T.C."/>
            <person name="Huo Q.B."/>
            <person name="Li W."/>
            <person name="Chen H.Y."/>
            <person name="Chen S.E."/>
            <person name="Zhou L.G."/>
            <person name="Ni X.B."/>
            <person name="Tian J.H."/>
            <person name="Sheng Y."/>
            <person name="Liu T."/>
            <person name="Pan Y.S."/>
            <person name="Xia L.Y."/>
            <person name="Li J."/>
            <person name="Zhao F."/>
            <person name="Cao W.C."/>
        </authorList>
    </citation>
    <scope>NUCLEOTIDE SEQUENCE [LARGE SCALE GENOMIC DNA]</scope>
    <source>
        <strain evidence="2">HaeL-2018</strain>
    </source>
</reference>
<gene>
    <name evidence="2" type="ORF">HPB48_012976</name>
</gene>
<accession>A0A9J6GAS7</accession>
<keyword evidence="3" id="KW-1185">Reference proteome</keyword>
<comment type="caution">
    <text evidence="2">The sequence shown here is derived from an EMBL/GenBank/DDBJ whole genome shotgun (WGS) entry which is preliminary data.</text>
</comment>
<organism evidence="2 3">
    <name type="scientific">Haemaphysalis longicornis</name>
    <name type="common">Bush tick</name>
    <dbReference type="NCBI Taxonomy" id="44386"/>
    <lineage>
        <taxon>Eukaryota</taxon>
        <taxon>Metazoa</taxon>
        <taxon>Ecdysozoa</taxon>
        <taxon>Arthropoda</taxon>
        <taxon>Chelicerata</taxon>
        <taxon>Arachnida</taxon>
        <taxon>Acari</taxon>
        <taxon>Parasitiformes</taxon>
        <taxon>Ixodida</taxon>
        <taxon>Ixodoidea</taxon>
        <taxon>Ixodidae</taxon>
        <taxon>Haemaphysalinae</taxon>
        <taxon>Haemaphysalis</taxon>
    </lineage>
</organism>
<name>A0A9J6GAS7_HAELO</name>
<feature type="region of interest" description="Disordered" evidence="1">
    <location>
        <begin position="72"/>
        <end position="122"/>
    </location>
</feature>
<dbReference type="EMBL" id="JABSTR010000005">
    <property type="protein sequence ID" value="KAH9371873.1"/>
    <property type="molecule type" value="Genomic_DNA"/>
</dbReference>
<proteinExistence type="predicted"/>
<feature type="compositionally biased region" description="Basic residues" evidence="1">
    <location>
        <begin position="92"/>
        <end position="102"/>
    </location>
</feature>
<sequence length="175" mass="19607">MNSLAIGHRADVCQRSGQPRWPRCGQDIPDIADHEECVARCTNCGGSHGADDITCEVRRVAEQVVRQMAYQKRVQQKTQEENHKPLKIDHRPRSRSRVRGTGRRSPSNARCSQSRPRLGGGSAVTATLQVGQPSVTPLHTTPHQSKQLGHIGTYLCTQSPRQRQSTRHLLRQDHQ</sequence>
<evidence type="ECO:0000256" key="1">
    <source>
        <dbReference type="SAM" id="MobiDB-lite"/>
    </source>
</evidence>
<feature type="compositionally biased region" description="Basic and acidic residues" evidence="1">
    <location>
        <begin position="78"/>
        <end position="91"/>
    </location>
</feature>